<gene>
    <name evidence="2" type="ORF">CYMTET_16792</name>
</gene>
<feature type="region of interest" description="Disordered" evidence="1">
    <location>
        <begin position="109"/>
        <end position="131"/>
    </location>
</feature>
<proteinExistence type="predicted"/>
<keyword evidence="3" id="KW-1185">Reference proteome</keyword>
<evidence type="ECO:0000313" key="2">
    <source>
        <dbReference type="EMBL" id="KAK3275059.1"/>
    </source>
</evidence>
<dbReference type="AlphaFoldDB" id="A0AAE0L7X4"/>
<evidence type="ECO:0000256" key="1">
    <source>
        <dbReference type="SAM" id="MobiDB-lite"/>
    </source>
</evidence>
<protein>
    <submittedName>
        <fullName evidence="2">Uncharacterized protein</fullName>
    </submittedName>
</protein>
<evidence type="ECO:0000313" key="3">
    <source>
        <dbReference type="Proteomes" id="UP001190700"/>
    </source>
</evidence>
<organism evidence="2 3">
    <name type="scientific">Cymbomonas tetramitiformis</name>
    <dbReference type="NCBI Taxonomy" id="36881"/>
    <lineage>
        <taxon>Eukaryota</taxon>
        <taxon>Viridiplantae</taxon>
        <taxon>Chlorophyta</taxon>
        <taxon>Pyramimonadophyceae</taxon>
        <taxon>Pyramimonadales</taxon>
        <taxon>Pyramimonadaceae</taxon>
        <taxon>Cymbomonas</taxon>
    </lineage>
</organism>
<reference evidence="2 3" key="1">
    <citation type="journal article" date="2015" name="Genome Biol. Evol.">
        <title>Comparative Genomics of a Bacterivorous Green Alga Reveals Evolutionary Causalities and Consequences of Phago-Mixotrophic Mode of Nutrition.</title>
        <authorList>
            <person name="Burns J.A."/>
            <person name="Paasch A."/>
            <person name="Narechania A."/>
            <person name="Kim E."/>
        </authorList>
    </citation>
    <scope>NUCLEOTIDE SEQUENCE [LARGE SCALE GENOMIC DNA]</scope>
    <source>
        <strain evidence="2 3">PLY_AMNH</strain>
    </source>
</reference>
<name>A0AAE0L7X4_9CHLO</name>
<sequence>MFYAAIKVKYPRLQDLTALQPVRPPQQAGSKRQSWGEAVLSAETCDAGVANALPHEVATVTGRRLPLANGLDDVRARLYGLESSAARTLPATTSPKGWRIEAREVALALPHGANAEGKGRESEPLPSGELT</sequence>
<comment type="caution">
    <text evidence="2">The sequence shown here is derived from an EMBL/GenBank/DDBJ whole genome shotgun (WGS) entry which is preliminary data.</text>
</comment>
<dbReference type="EMBL" id="LGRX02007414">
    <property type="protein sequence ID" value="KAK3275059.1"/>
    <property type="molecule type" value="Genomic_DNA"/>
</dbReference>
<accession>A0AAE0L7X4</accession>
<dbReference type="Proteomes" id="UP001190700">
    <property type="component" value="Unassembled WGS sequence"/>
</dbReference>